<sequence>MNDVWHPSQALLIRTKDQPDGDIPAVAVNLANAVMYGVINSILAIPGIYGYAVIVFGHEDFTDFIPVLSKLIIFSCVIHQVVFTLLSSLPFAVGQVQDAGLIFLGVMATSICNSLGEDVAPTAKVTTSVVIIGIATALLGICLVVMGRMKMAGFASYLPIPMIGGYLAFIGTFWLYAGIALCTGLPVNNVESMVRALSKVHGVLLCVPGCLGGLFFLVVSQRCNNSFILSGAIVAVPVAFFFIMFVSGISMDDARAGGWIDPVQDPATVTDLVNLFDFSQVHWGLLPKQWGTWLGMVFIVAFGSCLDIAAIEIEMGTKLDFNHELKTVGWSNIVSGLLGGYTGSYIFSQTIFTYRSKTNSRVVGICVALSEIGVVLAPVSVMSNLPRFFFAATVIFIALDLMVEWLVLTYWKMSRREYAVLWMTFIAVNFMSLDLGMLIGVGIAILNFLLDHVRVPVVNHKQCLSTAVRTVMEQSILEQKLEAIAYFELRGLLFFGSSAQILDIIQKAVYVRKLQTNMNQRDVSRSFAGVKEGEVYSSDTHFTPEANQEYNMQCLDGSPTPRPDTQIQNQLSIFARFNFSPLHALLDLPIYFKSLAICDQQLHECNRKVLRSTFHISFLNMNWYKPC</sequence>
<dbReference type="InterPro" id="IPR052706">
    <property type="entry name" value="Membrane-Transporter-like"/>
</dbReference>
<protein>
    <submittedName>
        <fullName evidence="7">Unnamed protein product</fullName>
    </submittedName>
</protein>
<dbReference type="EMBL" id="BSXT01000901">
    <property type="protein sequence ID" value="GMF35898.1"/>
    <property type="molecule type" value="Genomic_DNA"/>
</dbReference>
<dbReference type="PANTHER" id="PTHR43310:SF2">
    <property type="entry name" value="SLC26A_SULP TRANSPORTER DOMAIN-CONTAINING PROTEIN"/>
    <property type="match status" value="1"/>
</dbReference>
<proteinExistence type="predicted"/>
<evidence type="ECO:0000256" key="1">
    <source>
        <dbReference type="ARBA" id="ARBA00004141"/>
    </source>
</evidence>
<organism evidence="7 8">
    <name type="scientific">Phytophthora fragariaefolia</name>
    <dbReference type="NCBI Taxonomy" id="1490495"/>
    <lineage>
        <taxon>Eukaryota</taxon>
        <taxon>Sar</taxon>
        <taxon>Stramenopiles</taxon>
        <taxon>Oomycota</taxon>
        <taxon>Peronosporomycetes</taxon>
        <taxon>Peronosporales</taxon>
        <taxon>Peronosporaceae</taxon>
        <taxon>Phytophthora</taxon>
    </lineage>
</organism>
<evidence type="ECO:0000313" key="8">
    <source>
        <dbReference type="Proteomes" id="UP001165121"/>
    </source>
</evidence>
<keyword evidence="8" id="KW-1185">Reference proteome</keyword>
<dbReference type="Proteomes" id="UP001165121">
    <property type="component" value="Unassembled WGS sequence"/>
</dbReference>
<dbReference type="AlphaFoldDB" id="A0A9W6XCH7"/>
<keyword evidence="3 5" id="KW-1133">Transmembrane helix</keyword>
<feature type="transmembrane region" description="Helical" evidence="5">
    <location>
        <begin position="361"/>
        <end position="382"/>
    </location>
</feature>
<keyword evidence="2 5" id="KW-0812">Transmembrane</keyword>
<name>A0A9W6XCH7_9STRA</name>
<feature type="transmembrane region" description="Helical" evidence="5">
    <location>
        <begin position="33"/>
        <end position="56"/>
    </location>
</feature>
<keyword evidence="4 5" id="KW-0472">Membrane</keyword>
<evidence type="ECO:0000313" key="7">
    <source>
        <dbReference type="EMBL" id="GMF35898.1"/>
    </source>
</evidence>
<comment type="subcellular location">
    <subcellularLocation>
        <location evidence="1">Membrane</location>
        <topology evidence="1">Multi-pass membrane protein</topology>
    </subcellularLocation>
</comment>
<feature type="transmembrane region" description="Helical" evidence="5">
    <location>
        <begin position="293"/>
        <end position="313"/>
    </location>
</feature>
<feature type="transmembrane region" description="Helical" evidence="5">
    <location>
        <begin position="200"/>
        <end position="220"/>
    </location>
</feature>
<evidence type="ECO:0000256" key="2">
    <source>
        <dbReference type="ARBA" id="ARBA00022692"/>
    </source>
</evidence>
<feature type="transmembrane region" description="Helical" evidence="5">
    <location>
        <begin position="226"/>
        <end position="246"/>
    </location>
</feature>
<feature type="transmembrane region" description="Helical" evidence="5">
    <location>
        <begin position="128"/>
        <end position="146"/>
    </location>
</feature>
<feature type="transmembrane region" description="Helical" evidence="5">
    <location>
        <begin position="388"/>
        <end position="408"/>
    </location>
</feature>
<comment type="caution">
    <text evidence="7">The sequence shown here is derived from an EMBL/GenBank/DDBJ whole genome shotgun (WGS) entry which is preliminary data.</text>
</comment>
<feature type="domain" description="SLC26A/SulP transporter" evidence="6">
    <location>
        <begin position="31"/>
        <end position="424"/>
    </location>
</feature>
<dbReference type="GO" id="GO:0016020">
    <property type="term" value="C:membrane"/>
    <property type="evidence" value="ECO:0007669"/>
    <property type="project" value="UniProtKB-SubCell"/>
</dbReference>
<dbReference type="OrthoDB" id="409725at2759"/>
<evidence type="ECO:0000256" key="4">
    <source>
        <dbReference type="ARBA" id="ARBA00023136"/>
    </source>
</evidence>
<evidence type="ECO:0000259" key="6">
    <source>
        <dbReference type="Pfam" id="PF00916"/>
    </source>
</evidence>
<feature type="transmembrane region" description="Helical" evidence="5">
    <location>
        <begin position="68"/>
        <end position="93"/>
    </location>
</feature>
<evidence type="ECO:0000256" key="5">
    <source>
        <dbReference type="SAM" id="Phobius"/>
    </source>
</evidence>
<dbReference type="Pfam" id="PF00916">
    <property type="entry name" value="Sulfate_transp"/>
    <property type="match status" value="1"/>
</dbReference>
<reference evidence="7" key="1">
    <citation type="submission" date="2023-04" db="EMBL/GenBank/DDBJ databases">
        <title>Phytophthora fragariaefolia NBRC 109709.</title>
        <authorList>
            <person name="Ichikawa N."/>
            <person name="Sato H."/>
            <person name="Tonouchi N."/>
        </authorList>
    </citation>
    <scope>NUCLEOTIDE SEQUENCE</scope>
    <source>
        <strain evidence="7">NBRC 109709</strain>
    </source>
</reference>
<feature type="transmembrane region" description="Helical" evidence="5">
    <location>
        <begin position="420"/>
        <end position="450"/>
    </location>
</feature>
<evidence type="ECO:0000256" key="3">
    <source>
        <dbReference type="ARBA" id="ARBA00022989"/>
    </source>
</evidence>
<dbReference type="InterPro" id="IPR011547">
    <property type="entry name" value="SLC26A/SulP_dom"/>
</dbReference>
<dbReference type="PANTHER" id="PTHR43310">
    <property type="entry name" value="SULFATE TRANSPORTER YBAR-RELATED"/>
    <property type="match status" value="1"/>
</dbReference>
<accession>A0A9W6XCH7</accession>
<gene>
    <name evidence="7" type="ORF">Pfra01_000962700</name>
</gene>